<name>A0A6A4TMW1_SCOMX</name>
<gene>
    <name evidence="2" type="ORF">F2P81_001146</name>
</gene>
<protein>
    <submittedName>
        <fullName evidence="2">Uncharacterized protein</fullName>
    </submittedName>
</protein>
<dbReference type="EMBL" id="VEVO01000001">
    <property type="protein sequence ID" value="KAF0047513.1"/>
    <property type="molecule type" value="Genomic_DNA"/>
</dbReference>
<feature type="compositionally biased region" description="Low complexity" evidence="1">
    <location>
        <begin position="28"/>
        <end position="48"/>
    </location>
</feature>
<organism evidence="2 3">
    <name type="scientific">Scophthalmus maximus</name>
    <name type="common">Turbot</name>
    <name type="synonym">Psetta maxima</name>
    <dbReference type="NCBI Taxonomy" id="52904"/>
    <lineage>
        <taxon>Eukaryota</taxon>
        <taxon>Metazoa</taxon>
        <taxon>Chordata</taxon>
        <taxon>Craniata</taxon>
        <taxon>Vertebrata</taxon>
        <taxon>Euteleostomi</taxon>
        <taxon>Actinopterygii</taxon>
        <taxon>Neopterygii</taxon>
        <taxon>Teleostei</taxon>
        <taxon>Neoteleostei</taxon>
        <taxon>Acanthomorphata</taxon>
        <taxon>Carangaria</taxon>
        <taxon>Pleuronectiformes</taxon>
        <taxon>Pleuronectoidei</taxon>
        <taxon>Scophthalmidae</taxon>
        <taxon>Scophthalmus</taxon>
    </lineage>
</organism>
<feature type="region of interest" description="Disordered" evidence="1">
    <location>
        <begin position="23"/>
        <end position="52"/>
    </location>
</feature>
<proteinExistence type="predicted"/>
<reference evidence="2 3" key="1">
    <citation type="submission" date="2019-06" db="EMBL/GenBank/DDBJ databases">
        <title>Draft genomes of female and male turbot (Scophthalmus maximus).</title>
        <authorList>
            <person name="Xu H."/>
            <person name="Xu X.-W."/>
            <person name="Shao C."/>
            <person name="Chen S."/>
        </authorList>
    </citation>
    <scope>NUCLEOTIDE SEQUENCE [LARGE SCALE GENOMIC DNA]</scope>
    <source>
        <strain evidence="2">Ysfricsl-2016a</strain>
        <tissue evidence="2">Blood</tissue>
    </source>
</reference>
<evidence type="ECO:0000313" key="2">
    <source>
        <dbReference type="EMBL" id="KAF0047513.1"/>
    </source>
</evidence>
<accession>A0A6A4TMW1</accession>
<evidence type="ECO:0000313" key="3">
    <source>
        <dbReference type="Proteomes" id="UP000438429"/>
    </source>
</evidence>
<dbReference type="AlphaFoldDB" id="A0A6A4TMW1"/>
<comment type="caution">
    <text evidence="2">The sequence shown here is derived from an EMBL/GenBank/DDBJ whole genome shotgun (WGS) entry which is preliminary data.</text>
</comment>
<evidence type="ECO:0000256" key="1">
    <source>
        <dbReference type="SAM" id="MobiDB-lite"/>
    </source>
</evidence>
<dbReference type="Proteomes" id="UP000438429">
    <property type="component" value="Unassembled WGS sequence"/>
</dbReference>
<sequence>MRRYTPGLYPFLFPSVISSLPQLPRPTPQRLQIQQPSSSGSTPSPLGGRYLYTQPVRVPPARIPSRLSKPSSDRYTHALTGLIGNENDPSANVFAGDREVNNGGSHIKTLRQKCNYCFSIDPNFQRGTHCRRGLDEKILEESEKRSDIVSGLFQMCPMSAAEVVSTRTNFVPCDEVQNKRLLCFRQRGMARE</sequence>